<keyword evidence="1" id="KW-0472">Membrane</keyword>
<evidence type="ECO:0000313" key="4">
    <source>
        <dbReference type="Proteomes" id="UP000469421"/>
    </source>
</evidence>
<dbReference type="RefSeq" id="WP_153500313.1">
    <property type="nucleotide sequence ID" value="NZ_WIRE01000001.1"/>
</dbReference>
<keyword evidence="4" id="KW-1185">Reference proteome</keyword>
<keyword evidence="2" id="KW-0732">Signal</keyword>
<proteinExistence type="predicted"/>
<name>A0A6N7LRV5_9GAMM</name>
<reference evidence="3 4" key="1">
    <citation type="submission" date="2019-10" db="EMBL/GenBank/DDBJ databases">
        <title>Alcanivorax sp.PA15-N-34 draft genome sequence.</title>
        <authorList>
            <person name="Liao X."/>
            <person name="Shao Z."/>
        </authorList>
    </citation>
    <scope>NUCLEOTIDE SEQUENCE [LARGE SCALE GENOMIC DNA]</scope>
    <source>
        <strain evidence="3 4">PA15-N-34</strain>
    </source>
</reference>
<protein>
    <recommendedName>
        <fullName evidence="5">PGF-CTERM sorting domain-containing protein</fullName>
    </recommendedName>
</protein>
<accession>A0A6N7LRV5</accession>
<comment type="caution">
    <text evidence="3">The sequence shown here is derived from an EMBL/GenBank/DDBJ whole genome shotgun (WGS) entry which is preliminary data.</text>
</comment>
<evidence type="ECO:0008006" key="5">
    <source>
        <dbReference type="Google" id="ProtNLM"/>
    </source>
</evidence>
<dbReference type="AlphaFoldDB" id="A0A6N7LRV5"/>
<dbReference type="EMBL" id="WIRE01000001">
    <property type="protein sequence ID" value="MQX53148.1"/>
    <property type="molecule type" value="Genomic_DNA"/>
</dbReference>
<feature type="chain" id="PRO_5026834802" description="PGF-CTERM sorting domain-containing protein" evidence="2">
    <location>
        <begin position="22"/>
        <end position="222"/>
    </location>
</feature>
<keyword evidence="1" id="KW-1133">Transmembrane helix</keyword>
<organism evidence="3 4">
    <name type="scientific">Alcanivorax sediminis</name>
    <dbReference type="NCBI Taxonomy" id="2663008"/>
    <lineage>
        <taxon>Bacteria</taxon>
        <taxon>Pseudomonadati</taxon>
        <taxon>Pseudomonadota</taxon>
        <taxon>Gammaproteobacteria</taxon>
        <taxon>Oceanospirillales</taxon>
        <taxon>Alcanivoracaceae</taxon>
        <taxon>Alcanivorax</taxon>
    </lineage>
</organism>
<keyword evidence="1" id="KW-0812">Transmembrane</keyword>
<dbReference type="Proteomes" id="UP000469421">
    <property type="component" value="Unassembled WGS sequence"/>
</dbReference>
<evidence type="ECO:0000313" key="3">
    <source>
        <dbReference type="EMBL" id="MQX53148.1"/>
    </source>
</evidence>
<evidence type="ECO:0000256" key="1">
    <source>
        <dbReference type="SAM" id="Phobius"/>
    </source>
</evidence>
<sequence length="222" mass="24055">MRLVPCVATAGLVLLAGTAWAVVEEFDGGLWAHHESLSSQVLTDDLIITAESGGSMKGVRDPYALYPGFDPTRPATAVIIEPRNHAYLTLQAIGGTDLFQMAEPLLTVRGFRDGQEVVAQSMGPLWSDDTKSGVVAILSGFEKVERVEIRSDDSAPVSDVHFFLESVAYEVMDELPVTPPSPRPVTDQDSAGSVPTPFGNGGAVFGFWFFSVLLILRRYKRI</sequence>
<evidence type="ECO:0000256" key="2">
    <source>
        <dbReference type="SAM" id="SignalP"/>
    </source>
</evidence>
<gene>
    <name evidence="3" type="ORF">GFN93_07780</name>
</gene>
<feature type="signal peptide" evidence="2">
    <location>
        <begin position="1"/>
        <end position="21"/>
    </location>
</feature>
<feature type="transmembrane region" description="Helical" evidence="1">
    <location>
        <begin position="198"/>
        <end position="216"/>
    </location>
</feature>